<dbReference type="Pfam" id="PF07992">
    <property type="entry name" value="Pyr_redox_2"/>
    <property type="match status" value="1"/>
</dbReference>
<proteinExistence type="inferred from homology"/>
<dbReference type="InterPro" id="IPR023753">
    <property type="entry name" value="FAD/NAD-binding_dom"/>
</dbReference>
<comment type="similarity">
    <text evidence="6">Belongs to the ferredoxin--NADP reductase type 2 family.</text>
</comment>
<dbReference type="SUPFAM" id="SSF51905">
    <property type="entry name" value="FAD/NAD(P)-binding domain"/>
    <property type="match status" value="1"/>
</dbReference>
<keyword evidence="4 6" id="KW-0521">NADP</keyword>
<evidence type="ECO:0000313" key="8">
    <source>
        <dbReference type="EMBL" id="GFZ27346.1"/>
    </source>
</evidence>
<dbReference type="InterPro" id="IPR050097">
    <property type="entry name" value="Ferredoxin-NADP_redctase_2"/>
</dbReference>
<keyword evidence="5 6" id="KW-0560">Oxidoreductase</keyword>
<comment type="catalytic activity">
    <reaction evidence="6">
        <text>2 reduced [2Fe-2S]-[ferredoxin] + NADP(+) + H(+) = 2 oxidized [2Fe-2S]-[ferredoxin] + NADPH</text>
        <dbReference type="Rhea" id="RHEA:20125"/>
        <dbReference type="Rhea" id="RHEA-COMP:10000"/>
        <dbReference type="Rhea" id="RHEA-COMP:10001"/>
        <dbReference type="ChEBI" id="CHEBI:15378"/>
        <dbReference type="ChEBI" id="CHEBI:33737"/>
        <dbReference type="ChEBI" id="CHEBI:33738"/>
        <dbReference type="ChEBI" id="CHEBI:57783"/>
        <dbReference type="ChEBI" id="CHEBI:58349"/>
        <dbReference type="EC" id="1.18.1.2"/>
    </reaction>
</comment>
<accession>A0A916VHR2</accession>
<reference evidence="8" key="1">
    <citation type="submission" date="2020-08" db="EMBL/GenBank/DDBJ databases">
        <title>Taxonomic study for Lactobacillus species isolated from hardwood bark.</title>
        <authorList>
            <person name="Tohno M."/>
            <person name="Tanizawa Y."/>
        </authorList>
    </citation>
    <scope>NUCLEOTIDE SEQUENCE</scope>
    <source>
        <strain evidence="8">B40</strain>
    </source>
</reference>
<comment type="subunit">
    <text evidence="1 6">Homodimer.</text>
</comment>
<dbReference type="PRINTS" id="PR00469">
    <property type="entry name" value="PNDRDTASEII"/>
</dbReference>
<dbReference type="PRINTS" id="PR00368">
    <property type="entry name" value="FADPNR"/>
</dbReference>
<feature type="binding site" evidence="6">
    <location>
        <position position="124"/>
    </location>
    <ligand>
        <name>FAD</name>
        <dbReference type="ChEBI" id="CHEBI:57692"/>
    </ligand>
</feature>
<evidence type="ECO:0000256" key="3">
    <source>
        <dbReference type="ARBA" id="ARBA00022827"/>
    </source>
</evidence>
<feature type="binding site" evidence="6">
    <location>
        <position position="55"/>
    </location>
    <ligand>
        <name>FAD</name>
        <dbReference type="ChEBI" id="CHEBI:57692"/>
    </ligand>
</feature>
<dbReference type="InterPro" id="IPR022890">
    <property type="entry name" value="Fd--NADP_Rdtase_type_2"/>
</dbReference>
<dbReference type="GO" id="GO:0004324">
    <property type="term" value="F:ferredoxin-NADP+ reductase activity"/>
    <property type="evidence" value="ECO:0007669"/>
    <property type="project" value="UniProtKB-UniRule"/>
</dbReference>
<comment type="caution">
    <text evidence="8">The sequence shown here is derived from an EMBL/GenBank/DDBJ whole genome shotgun (WGS) entry which is preliminary data.</text>
</comment>
<keyword evidence="2 6" id="KW-0285">Flavoprotein</keyword>
<protein>
    <recommendedName>
        <fullName evidence="6">Ferredoxin--NADP reductase</fullName>
        <shortName evidence="6">FNR</shortName>
        <shortName evidence="6">Fd-NADP(+) reductase</shortName>
        <ecNumber evidence="6">1.18.1.2</ecNumber>
    </recommendedName>
</protein>
<dbReference type="InterPro" id="IPR036188">
    <property type="entry name" value="FAD/NAD-bd_sf"/>
</dbReference>
<organism evidence="8 9">
    <name type="scientific">Lactobacillus corticis</name>
    <dbReference type="NCBI Taxonomy" id="2201249"/>
    <lineage>
        <taxon>Bacteria</taxon>
        <taxon>Bacillati</taxon>
        <taxon>Bacillota</taxon>
        <taxon>Bacilli</taxon>
        <taxon>Lactobacillales</taxon>
        <taxon>Lactobacillaceae</taxon>
        <taxon>Lactobacillus</taxon>
    </lineage>
</organism>
<dbReference type="HAMAP" id="MF_01685">
    <property type="entry name" value="FENR2"/>
    <property type="match status" value="1"/>
</dbReference>
<evidence type="ECO:0000313" key="9">
    <source>
        <dbReference type="Proteomes" id="UP000677218"/>
    </source>
</evidence>
<dbReference type="GO" id="GO:0050661">
    <property type="term" value="F:NADP binding"/>
    <property type="evidence" value="ECO:0007669"/>
    <property type="project" value="UniProtKB-UniRule"/>
</dbReference>
<evidence type="ECO:0000256" key="5">
    <source>
        <dbReference type="ARBA" id="ARBA00023002"/>
    </source>
</evidence>
<comment type="cofactor">
    <cofactor evidence="6">
        <name>FAD</name>
        <dbReference type="ChEBI" id="CHEBI:57692"/>
    </cofactor>
    <text evidence="6">Binds 1 FAD per subunit.</text>
</comment>
<dbReference type="Gene3D" id="3.50.50.60">
    <property type="entry name" value="FAD/NAD(P)-binding domain"/>
    <property type="match status" value="2"/>
</dbReference>
<dbReference type="GO" id="GO:0050660">
    <property type="term" value="F:flavin adenine dinucleotide binding"/>
    <property type="evidence" value="ECO:0007669"/>
    <property type="project" value="UniProtKB-UniRule"/>
</dbReference>
<evidence type="ECO:0000256" key="6">
    <source>
        <dbReference type="HAMAP-Rule" id="MF_01685"/>
    </source>
</evidence>
<dbReference type="PANTHER" id="PTHR48105">
    <property type="entry name" value="THIOREDOXIN REDUCTASE 1-RELATED-RELATED"/>
    <property type="match status" value="1"/>
</dbReference>
<feature type="binding site" evidence="6">
    <location>
        <position position="94"/>
    </location>
    <ligand>
        <name>FAD</name>
        <dbReference type="ChEBI" id="CHEBI:57692"/>
    </ligand>
</feature>
<dbReference type="AlphaFoldDB" id="A0A916VHR2"/>
<keyword evidence="9" id="KW-1185">Reference proteome</keyword>
<feature type="binding site" evidence="6">
    <location>
        <position position="284"/>
    </location>
    <ligand>
        <name>FAD</name>
        <dbReference type="ChEBI" id="CHEBI:57692"/>
    </ligand>
</feature>
<dbReference type="Proteomes" id="UP000677218">
    <property type="component" value="Unassembled WGS sequence"/>
</dbReference>
<gene>
    <name evidence="8" type="primary">trxB_2</name>
    <name evidence="8" type="ORF">LCB40_12260</name>
</gene>
<feature type="binding site" evidence="6">
    <location>
        <position position="42"/>
    </location>
    <ligand>
        <name>FAD</name>
        <dbReference type="ChEBI" id="CHEBI:57692"/>
    </ligand>
</feature>
<dbReference type="EC" id="1.18.1.2" evidence="6"/>
<dbReference type="EMBL" id="BMAY01000008">
    <property type="protein sequence ID" value="GFZ27346.1"/>
    <property type="molecule type" value="Genomic_DNA"/>
</dbReference>
<name>A0A916VHR2_9LACO</name>
<keyword evidence="3 6" id="KW-0274">FAD</keyword>
<evidence type="ECO:0000259" key="7">
    <source>
        <dbReference type="Pfam" id="PF07992"/>
    </source>
</evidence>
<sequence>MISKKEVIIIKTYDTAIIGAGPVGLFAAGYAAMNGLKTVVFDSLSAVGGEAEFLYPFKEIINIPAYQTIVAADLIKRLKGNISSDVDFVLEHKVAQVKKQDDNFIIDDAYSVRSVIIATGAGSFTPKKFPLKMSPEIAERVHYYVRQPQNFAGQQVGIFGGGDSALDWANGLAKVANVTMIHRREHFRGMESTLATLKSLKNVEILTPYLPRTIELADNKLKIGLRAIGAKELVYRSFDQIVVAYGFKANNRFVTNWGVEATNTNVLVDRTMATNVAGIYAVGDVVTYEGRVPLIGVGFGEAQTAVHAIMRKLFPEKTR</sequence>
<feature type="domain" description="FAD/NAD(P)-binding" evidence="7">
    <location>
        <begin position="13"/>
        <end position="304"/>
    </location>
</feature>
<comment type="caution">
    <text evidence="6">Lacks conserved residue(s) required for the propagation of feature annotation.</text>
</comment>
<evidence type="ECO:0000256" key="4">
    <source>
        <dbReference type="ARBA" id="ARBA00022857"/>
    </source>
</evidence>
<evidence type="ECO:0000256" key="1">
    <source>
        <dbReference type="ARBA" id="ARBA00011738"/>
    </source>
</evidence>
<evidence type="ECO:0000256" key="2">
    <source>
        <dbReference type="ARBA" id="ARBA00022630"/>
    </source>
</evidence>